<protein>
    <submittedName>
        <fullName evidence="2">Class I SAM-dependent methyltransferase</fullName>
    </submittedName>
</protein>
<keyword evidence="3" id="KW-1185">Reference proteome</keyword>
<proteinExistence type="predicted"/>
<dbReference type="Proteomes" id="UP001500957">
    <property type="component" value="Unassembled WGS sequence"/>
</dbReference>
<reference evidence="2 3" key="1">
    <citation type="journal article" date="2019" name="Int. J. Syst. Evol. Microbiol.">
        <title>The Global Catalogue of Microorganisms (GCM) 10K type strain sequencing project: providing services to taxonomists for standard genome sequencing and annotation.</title>
        <authorList>
            <consortium name="The Broad Institute Genomics Platform"/>
            <consortium name="The Broad Institute Genome Sequencing Center for Infectious Disease"/>
            <person name="Wu L."/>
            <person name="Ma J."/>
        </authorList>
    </citation>
    <scope>NUCLEOTIDE SEQUENCE [LARGE SCALE GENOMIC DNA]</scope>
    <source>
        <strain evidence="2 3">JCM 10671</strain>
    </source>
</reference>
<dbReference type="RefSeq" id="WP_344602026.1">
    <property type="nucleotide sequence ID" value="NZ_BAAAHE010000007.1"/>
</dbReference>
<dbReference type="InterPro" id="IPR029063">
    <property type="entry name" value="SAM-dependent_MTases_sf"/>
</dbReference>
<dbReference type="GO" id="GO:0008168">
    <property type="term" value="F:methyltransferase activity"/>
    <property type="evidence" value="ECO:0007669"/>
    <property type="project" value="UniProtKB-KW"/>
</dbReference>
<feature type="domain" description="Methyltransferase type 11" evidence="1">
    <location>
        <begin position="39"/>
        <end position="133"/>
    </location>
</feature>
<organism evidence="2 3">
    <name type="scientific">Sporichthya brevicatena</name>
    <dbReference type="NCBI Taxonomy" id="171442"/>
    <lineage>
        <taxon>Bacteria</taxon>
        <taxon>Bacillati</taxon>
        <taxon>Actinomycetota</taxon>
        <taxon>Actinomycetes</taxon>
        <taxon>Sporichthyales</taxon>
        <taxon>Sporichthyaceae</taxon>
        <taxon>Sporichthya</taxon>
    </lineage>
</organism>
<dbReference type="Gene3D" id="3.40.50.150">
    <property type="entry name" value="Vaccinia Virus protein VP39"/>
    <property type="match status" value="1"/>
</dbReference>
<name>A0ABN1GDB5_9ACTN</name>
<evidence type="ECO:0000313" key="3">
    <source>
        <dbReference type="Proteomes" id="UP001500957"/>
    </source>
</evidence>
<dbReference type="InterPro" id="IPR052356">
    <property type="entry name" value="Thiol_S-MT"/>
</dbReference>
<dbReference type="InterPro" id="IPR013216">
    <property type="entry name" value="Methyltransf_11"/>
</dbReference>
<comment type="caution">
    <text evidence="2">The sequence shown here is derived from an EMBL/GenBank/DDBJ whole genome shotgun (WGS) entry which is preliminary data.</text>
</comment>
<dbReference type="CDD" id="cd02440">
    <property type="entry name" value="AdoMet_MTases"/>
    <property type="match status" value="1"/>
</dbReference>
<dbReference type="Pfam" id="PF08241">
    <property type="entry name" value="Methyltransf_11"/>
    <property type="match status" value="1"/>
</dbReference>
<dbReference type="SUPFAM" id="SSF53335">
    <property type="entry name" value="S-adenosyl-L-methionine-dependent methyltransferases"/>
    <property type="match status" value="1"/>
</dbReference>
<gene>
    <name evidence="2" type="ORF">GCM10009547_08880</name>
</gene>
<keyword evidence="2" id="KW-0489">Methyltransferase</keyword>
<dbReference type="EMBL" id="BAAAHE010000007">
    <property type="protein sequence ID" value="GAA0609056.1"/>
    <property type="molecule type" value="Genomic_DNA"/>
</dbReference>
<evidence type="ECO:0000259" key="1">
    <source>
        <dbReference type="Pfam" id="PF08241"/>
    </source>
</evidence>
<dbReference type="PANTHER" id="PTHR45036">
    <property type="entry name" value="METHYLTRANSFERASE LIKE 7B"/>
    <property type="match status" value="1"/>
</dbReference>
<evidence type="ECO:0000313" key="2">
    <source>
        <dbReference type="EMBL" id="GAA0609056.1"/>
    </source>
</evidence>
<accession>A0ABN1GDB5</accession>
<dbReference type="GO" id="GO:0032259">
    <property type="term" value="P:methylation"/>
    <property type="evidence" value="ECO:0007669"/>
    <property type="project" value="UniProtKB-KW"/>
</dbReference>
<dbReference type="PANTHER" id="PTHR45036:SF1">
    <property type="entry name" value="METHYLTRANSFERASE LIKE 7A"/>
    <property type="match status" value="1"/>
</dbReference>
<keyword evidence="2" id="KW-0808">Transferase</keyword>
<sequence>MKEHRIFAASYDSIIASVEKKVLGRRRRALLGPLTGRVLDVGAGTGVNIPYYEAAARVVLAEPDGAMRAKMNAKLGSAPVPVEVSDAPAEDLPFPDASFDAVVCTLVLCTVADPERALAEIHRVLVPGGTLVVLEHVEASPDARLHRWQHRIGPVWTKLAAGCVLTRDTAISVEKAGFTFTSLDRLRELPAWMPISPMISGVATKP</sequence>